<dbReference type="PATRIC" id="fig|1299334.3.peg.8430"/>
<evidence type="ECO:0000256" key="1">
    <source>
        <dbReference type="SAM" id="Phobius"/>
    </source>
</evidence>
<dbReference type="AlphaFoldDB" id="X7Z9K9"/>
<feature type="transmembrane region" description="Helical" evidence="1">
    <location>
        <begin position="82"/>
        <end position="107"/>
    </location>
</feature>
<sequence>MARTGDGTRLTPVAVNGWQQGWVVPAGTAGTITLTFVSNSLYRTGLLGGLALLPVLALLAWWPARRRLVDDEPARPWAPRRWGMVAVVAAGTLIAGIVGFAVFGAALALRYALRHRQRMCEAVTVGLSAGGLIVAGAVLSRHPWRSVDGYAGHSPGVQLLALISLAMLASAATMRAGYRPEEEPRN</sequence>
<keyword evidence="1" id="KW-1133">Transmembrane helix</keyword>
<protein>
    <submittedName>
        <fullName evidence="2">Putative membrane protein</fullName>
    </submittedName>
</protein>
<reference evidence="2" key="1">
    <citation type="submission" date="2014-01" db="EMBL/GenBank/DDBJ databases">
        <authorList>
            <person name="Brown-Elliot B."/>
            <person name="Wallace R."/>
            <person name="Lenaerts A."/>
            <person name="Ordway D."/>
            <person name="DeGroote M.A."/>
            <person name="Parker T."/>
            <person name="Sizemore C."/>
            <person name="Tallon L.J."/>
            <person name="Sadzewicz L.K."/>
            <person name="Sengamalay N."/>
            <person name="Fraser C.M."/>
            <person name="Hine E."/>
            <person name="Shefchek K.A."/>
            <person name="Das S.P."/>
            <person name="Tettelin H."/>
        </authorList>
    </citation>
    <scope>NUCLEOTIDE SEQUENCE [LARGE SCALE GENOMIC DNA]</scope>
    <source>
        <strain evidence="2">4042</strain>
    </source>
</reference>
<feature type="transmembrane region" description="Helical" evidence="1">
    <location>
        <begin position="44"/>
        <end position="62"/>
    </location>
</feature>
<accession>X7Z9K9</accession>
<organism evidence="2">
    <name type="scientific">Mycobacterium xenopi 4042</name>
    <dbReference type="NCBI Taxonomy" id="1299334"/>
    <lineage>
        <taxon>Bacteria</taxon>
        <taxon>Bacillati</taxon>
        <taxon>Actinomycetota</taxon>
        <taxon>Actinomycetes</taxon>
        <taxon>Mycobacteriales</taxon>
        <taxon>Mycobacteriaceae</taxon>
        <taxon>Mycobacterium</taxon>
    </lineage>
</organism>
<name>X7Z9K9_MYCXE</name>
<feature type="transmembrane region" description="Helical" evidence="1">
    <location>
        <begin position="119"/>
        <end position="139"/>
    </location>
</feature>
<gene>
    <name evidence="2" type="ORF">I553_1172</name>
</gene>
<evidence type="ECO:0000313" key="2">
    <source>
        <dbReference type="EMBL" id="EUA16197.1"/>
    </source>
</evidence>
<keyword evidence="1" id="KW-0472">Membrane</keyword>
<dbReference type="EMBL" id="JAOB01000080">
    <property type="protein sequence ID" value="EUA16197.1"/>
    <property type="molecule type" value="Genomic_DNA"/>
</dbReference>
<comment type="caution">
    <text evidence="2">The sequence shown here is derived from an EMBL/GenBank/DDBJ whole genome shotgun (WGS) entry which is preliminary data.</text>
</comment>
<proteinExistence type="predicted"/>
<feature type="transmembrane region" description="Helical" evidence="1">
    <location>
        <begin position="159"/>
        <end position="178"/>
    </location>
</feature>
<keyword evidence="1" id="KW-0812">Transmembrane</keyword>